<evidence type="ECO:0000256" key="1">
    <source>
        <dbReference type="SAM" id="MobiDB-lite"/>
    </source>
</evidence>
<gene>
    <name evidence="2" type="ORF">Agub_g6883</name>
</gene>
<feature type="non-terminal residue" evidence="2">
    <location>
        <position position="1"/>
    </location>
</feature>
<reference evidence="2 3" key="1">
    <citation type="journal article" date="2021" name="Sci. Rep.">
        <title>Genome sequencing of the multicellular alga Astrephomene provides insights into convergent evolution of germ-soma differentiation.</title>
        <authorList>
            <person name="Yamashita S."/>
            <person name="Yamamoto K."/>
            <person name="Matsuzaki R."/>
            <person name="Suzuki S."/>
            <person name="Yamaguchi H."/>
            <person name="Hirooka S."/>
            <person name="Minakuchi Y."/>
            <person name="Miyagishima S."/>
            <person name="Kawachi M."/>
            <person name="Toyoda A."/>
            <person name="Nozaki H."/>
        </authorList>
    </citation>
    <scope>NUCLEOTIDE SEQUENCE [LARGE SCALE GENOMIC DNA]</scope>
    <source>
        <strain evidence="2 3">NIES-4017</strain>
    </source>
</reference>
<keyword evidence="3" id="KW-1185">Reference proteome</keyword>
<feature type="non-terminal residue" evidence="2">
    <location>
        <position position="165"/>
    </location>
</feature>
<dbReference type="EMBL" id="BMAR01000010">
    <property type="protein sequence ID" value="GFR45497.1"/>
    <property type="molecule type" value="Genomic_DNA"/>
</dbReference>
<proteinExistence type="predicted"/>
<dbReference type="AlphaFoldDB" id="A0AAD3DR91"/>
<dbReference type="Proteomes" id="UP001054857">
    <property type="component" value="Unassembled WGS sequence"/>
</dbReference>
<comment type="caution">
    <text evidence="2">The sequence shown here is derived from an EMBL/GenBank/DDBJ whole genome shotgun (WGS) entry which is preliminary data.</text>
</comment>
<sequence length="165" mass="16579">RGRAEAAGGVEKANLPSSIKLESLGVVEEVLYATSGCLYNLSRHPGNRDTLYRLHLEGATRGAVADLAAEAAENPPKIPGLSTHEAAVVLLSGGNVRIEGSHLASASMSGSSRCAGASGGGGSSGRRSPGDGAEDEDEDDENGGGGSASGSAVSASVPYYMRHEV</sequence>
<evidence type="ECO:0000313" key="3">
    <source>
        <dbReference type="Proteomes" id="UP001054857"/>
    </source>
</evidence>
<feature type="compositionally biased region" description="Low complexity" evidence="1">
    <location>
        <begin position="107"/>
        <end position="116"/>
    </location>
</feature>
<feature type="compositionally biased region" description="Acidic residues" evidence="1">
    <location>
        <begin position="132"/>
        <end position="142"/>
    </location>
</feature>
<name>A0AAD3DR91_9CHLO</name>
<protein>
    <submittedName>
        <fullName evidence="2">Uncharacterized protein</fullName>
    </submittedName>
</protein>
<accession>A0AAD3DR91</accession>
<feature type="region of interest" description="Disordered" evidence="1">
    <location>
        <begin position="107"/>
        <end position="165"/>
    </location>
</feature>
<evidence type="ECO:0000313" key="2">
    <source>
        <dbReference type="EMBL" id="GFR45497.1"/>
    </source>
</evidence>
<organism evidence="2 3">
    <name type="scientific">Astrephomene gubernaculifera</name>
    <dbReference type="NCBI Taxonomy" id="47775"/>
    <lineage>
        <taxon>Eukaryota</taxon>
        <taxon>Viridiplantae</taxon>
        <taxon>Chlorophyta</taxon>
        <taxon>core chlorophytes</taxon>
        <taxon>Chlorophyceae</taxon>
        <taxon>CS clade</taxon>
        <taxon>Chlamydomonadales</taxon>
        <taxon>Astrephomenaceae</taxon>
        <taxon>Astrephomene</taxon>
    </lineage>
</organism>